<dbReference type="InterPro" id="IPR045569">
    <property type="entry name" value="Metalloprtase-TldD/E_C"/>
</dbReference>
<sequence>MSTSDPITADALTPTLKALLKAAKDAGAESADAVATHGRSVGISVRDNALEDIDSSEGRDIGLRVMIGKRQACVSSSDLSNDSIRALAERAVAMAKLAPEDPYCGLADADLMSEPGGAAALDVWDDSVIDPATLKTRAHELEAAALSIKGVAQAEGANASWTTSAFAFATSHGFIDGWRASRHGLSVSAIASQDGAMERDYDYDSARFLDSLPNPATIGQKAGQRAVARLGSRQIPSASLPIIFDERVSGSLIAGLLGAISGPSITRGVSFLKDQLNEAVFAPHIQIIDDPFLVRGDGSRPWDGEGLRVRKQHIVENGVLKTWLLNMSSARQLGVAPTGHATRGIGSPPGVSATNTWLVAGEKTPEQLMAEIGEGFLISEMFGPSLNSNTGDYSVGVSGYKIENGQRGFPVSEVTIAGNLRDMFKSMIPANDLKMDGSTNAPSILCEGLTLAGS</sequence>
<keyword evidence="6" id="KW-1185">Reference proteome</keyword>
<dbReference type="GO" id="GO:0008237">
    <property type="term" value="F:metallopeptidase activity"/>
    <property type="evidence" value="ECO:0007669"/>
    <property type="project" value="InterPro"/>
</dbReference>
<dbReference type="EMBL" id="BMYV01000002">
    <property type="protein sequence ID" value="GGX71922.1"/>
    <property type="molecule type" value="Genomic_DNA"/>
</dbReference>
<evidence type="ECO:0000313" key="5">
    <source>
        <dbReference type="EMBL" id="GGX71922.1"/>
    </source>
</evidence>
<evidence type="ECO:0000259" key="4">
    <source>
        <dbReference type="Pfam" id="PF19290"/>
    </source>
</evidence>
<dbReference type="Pfam" id="PF01523">
    <property type="entry name" value="PmbA_TldD_1st"/>
    <property type="match status" value="1"/>
</dbReference>
<dbReference type="Gene3D" id="3.30.2290.10">
    <property type="entry name" value="PmbA/TldD superfamily"/>
    <property type="match status" value="1"/>
</dbReference>
<dbReference type="InterPro" id="IPR036059">
    <property type="entry name" value="TldD/PmbA_sf"/>
</dbReference>
<dbReference type="PANTHER" id="PTHR43421">
    <property type="entry name" value="METALLOPROTEASE PMBA"/>
    <property type="match status" value="1"/>
</dbReference>
<feature type="domain" description="Metalloprotease TldD/E C-terminal" evidence="3">
    <location>
        <begin position="239"/>
        <end position="453"/>
    </location>
</feature>
<evidence type="ECO:0000313" key="6">
    <source>
        <dbReference type="Proteomes" id="UP000600865"/>
    </source>
</evidence>
<name>A0A918KPV8_9PROT</name>
<accession>A0A918KPV8</accession>
<feature type="domain" description="Metalloprotease TldD/E central" evidence="4">
    <location>
        <begin position="129"/>
        <end position="230"/>
    </location>
</feature>
<dbReference type="Proteomes" id="UP000600865">
    <property type="component" value="Unassembled WGS sequence"/>
</dbReference>
<dbReference type="InterPro" id="IPR045570">
    <property type="entry name" value="Metalloprtase-TldD/E_cen_dom"/>
</dbReference>
<reference evidence="5 6" key="1">
    <citation type="journal article" date="2014" name="Int. J. Syst. Evol. Microbiol.">
        <title>Complete genome sequence of Corynebacterium casei LMG S-19264T (=DSM 44701T), isolated from a smear-ripened cheese.</title>
        <authorList>
            <consortium name="US DOE Joint Genome Institute (JGI-PGF)"/>
            <person name="Walter F."/>
            <person name="Albersmeier A."/>
            <person name="Kalinowski J."/>
            <person name="Ruckert C."/>
        </authorList>
    </citation>
    <scope>NUCLEOTIDE SEQUENCE [LARGE SCALE GENOMIC DNA]</scope>
    <source>
        <strain evidence="5 6">KCTC 23968</strain>
    </source>
</reference>
<evidence type="ECO:0000259" key="3">
    <source>
        <dbReference type="Pfam" id="PF19289"/>
    </source>
</evidence>
<dbReference type="Pfam" id="PF19290">
    <property type="entry name" value="PmbA_TldD_2nd"/>
    <property type="match status" value="1"/>
</dbReference>
<evidence type="ECO:0000259" key="2">
    <source>
        <dbReference type="Pfam" id="PF01523"/>
    </source>
</evidence>
<dbReference type="InterPro" id="IPR035068">
    <property type="entry name" value="TldD/PmbA_N"/>
</dbReference>
<proteinExistence type="inferred from homology"/>
<dbReference type="InterPro" id="IPR002510">
    <property type="entry name" value="Metalloprtase-TldD/E_N"/>
</dbReference>
<dbReference type="AlphaFoldDB" id="A0A918KPV8"/>
<gene>
    <name evidence="5" type="ORF">GCM10011309_22680</name>
</gene>
<dbReference type="InterPro" id="IPR047657">
    <property type="entry name" value="PmbA"/>
</dbReference>
<comment type="caution">
    <text evidence="5">The sequence shown here is derived from an EMBL/GenBank/DDBJ whole genome shotgun (WGS) entry which is preliminary data.</text>
</comment>
<feature type="domain" description="Metalloprotease TldD/E N-terminal" evidence="2">
    <location>
        <begin position="31"/>
        <end position="95"/>
    </location>
</feature>
<evidence type="ECO:0000256" key="1">
    <source>
        <dbReference type="ARBA" id="ARBA00005836"/>
    </source>
</evidence>
<dbReference type="SUPFAM" id="SSF111283">
    <property type="entry name" value="Putative modulator of DNA gyrase, PmbA/TldD"/>
    <property type="match status" value="1"/>
</dbReference>
<comment type="similarity">
    <text evidence="1">Belongs to the peptidase U62 family.</text>
</comment>
<dbReference type="Pfam" id="PF19289">
    <property type="entry name" value="PmbA_TldD_3rd"/>
    <property type="match status" value="1"/>
</dbReference>
<protein>
    <submittedName>
        <fullName evidence="5">Modulator protein</fullName>
    </submittedName>
</protein>
<organism evidence="5 6">
    <name type="scientific">Litorimonas cladophorae</name>
    <dbReference type="NCBI Taxonomy" id="1220491"/>
    <lineage>
        <taxon>Bacteria</taxon>
        <taxon>Pseudomonadati</taxon>
        <taxon>Pseudomonadota</taxon>
        <taxon>Alphaproteobacteria</taxon>
        <taxon>Maricaulales</taxon>
        <taxon>Robiginitomaculaceae</taxon>
    </lineage>
</organism>
<dbReference type="PANTHER" id="PTHR43421:SF1">
    <property type="entry name" value="METALLOPROTEASE PMBA"/>
    <property type="match status" value="1"/>
</dbReference>
<dbReference type="RefSeq" id="WP_189585884.1">
    <property type="nucleotide sequence ID" value="NZ_BMYV01000002.1"/>
</dbReference>
<dbReference type="GO" id="GO:0005829">
    <property type="term" value="C:cytosol"/>
    <property type="evidence" value="ECO:0007669"/>
    <property type="project" value="TreeGrafter"/>
</dbReference>
<dbReference type="GO" id="GO:0006508">
    <property type="term" value="P:proteolysis"/>
    <property type="evidence" value="ECO:0007669"/>
    <property type="project" value="InterPro"/>
</dbReference>